<evidence type="ECO:0000256" key="7">
    <source>
        <dbReference type="SAM" id="MobiDB-lite"/>
    </source>
</evidence>
<comment type="subcellular location">
    <subcellularLocation>
        <location evidence="1">Membrane</location>
        <topology evidence="1">Lipid-anchor</topology>
    </subcellularLocation>
</comment>
<keyword evidence="8" id="KW-1133">Transmembrane helix</keyword>
<keyword evidence="3" id="KW-0732">Signal</keyword>
<feature type="region of interest" description="Disordered" evidence="7">
    <location>
        <begin position="1"/>
        <end position="23"/>
    </location>
</feature>
<dbReference type="PANTHER" id="PTHR30429:SF1">
    <property type="entry name" value="D-METHIONINE-BINDING LIPOPROTEIN METQ-RELATED"/>
    <property type="match status" value="1"/>
</dbReference>
<dbReference type="RefSeq" id="WP_188804388.1">
    <property type="nucleotide sequence ID" value="NZ_BAAAOU010000001.1"/>
</dbReference>
<comment type="similarity">
    <text evidence="2">Belongs to the NlpA lipoprotein family.</text>
</comment>
<proteinExistence type="inferred from homology"/>
<dbReference type="Pfam" id="PF03180">
    <property type="entry name" value="Lipoprotein_9"/>
    <property type="match status" value="1"/>
</dbReference>
<dbReference type="EMBL" id="BMLQ01000002">
    <property type="protein sequence ID" value="GGO42240.1"/>
    <property type="molecule type" value="Genomic_DNA"/>
</dbReference>
<keyword evidence="4 8" id="KW-0472">Membrane</keyword>
<dbReference type="InterPro" id="IPR004872">
    <property type="entry name" value="Lipoprotein_NlpA"/>
</dbReference>
<organism evidence="9 10">
    <name type="scientific">Citricoccus zhacaiensis</name>
    <dbReference type="NCBI Taxonomy" id="489142"/>
    <lineage>
        <taxon>Bacteria</taxon>
        <taxon>Bacillati</taxon>
        <taxon>Actinomycetota</taxon>
        <taxon>Actinomycetes</taxon>
        <taxon>Micrococcales</taxon>
        <taxon>Micrococcaceae</taxon>
        <taxon>Citricoccus</taxon>
    </lineage>
</organism>
<keyword evidence="5" id="KW-0564">Palmitate</keyword>
<comment type="caution">
    <text evidence="9">The sequence shown here is derived from an EMBL/GenBank/DDBJ whole genome shotgun (WGS) entry which is preliminary data.</text>
</comment>
<dbReference type="PANTHER" id="PTHR30429">
    <property type="entry name" value="D-METHIONINE-BINDING LIPOPROTEIN METQ"/>
    <property type="match status" value="1"/>
</dbReference>
<feature type="compositionally biased region" description="Polar residues" evidence="7">
    <location>
        <begin position="8"/>
        <end position="17"/>
    </location>
</feature>
<keyword evidence="6" id="KW-0449">Lipoprotein</keyword>
<evidence type="ECO:0000256" key="6">
    <source>
        <dbReference type="ARBA" id="ARBA00023288"/>
    </source>
</evidence>
<accession>A0ABQ2LRE7</accession>
<evidence type="ECO:0000313" key="10">
    <source>
        <dbReference type="Proteomes" id="UP000642509"/>
    </source>
</evidence>
<reference evidence="10" key="1">
    <citation type="journal article" date="2019" name="Int. J. Syst. Evol. Microbiol.">
        <title>The Global Catalogue of Microorganisms (GCM) 10K type strain sequencing project: providing services to taxonomists for standard genome sequencing and annotation.</title>
        <authorList>
            <consortium name="The Broad Institute Genomics Platform"/>
            <consortium name="The Broad Institute Genome Sequencing Center for Infectious Disease"/>
            <person name="Wu L."/>
            <person name="Ma J."/>
        </authorList>
    </citation>
    <scope>NUCLEOTIDE SEQUENCE [LARGE SCALE GENOMIC DNA]</scope>
    <source>
        <strain evidence="10">CGMCC 1.7064</strain>
    </source>
</reference>
<evidence type="ECO:0000256" key="8">
    <source>
        <dbReference type="SAM" id="Phobius"/>
    </source>
</evidence>
<evidence type="ECO:0000256" key="1">
    <source>
        <dbReference type="ARBA" id="ARBA00004635"/>
    </source>
</evidence>
<gene>
    <name evidence="9" type="ORF">GCM10010977_07550</name>
</gene>
<dbReference type="CDD" id="cd13600">
    <property type="entry name" value="PBP2_lipoprotein_like_1"/>
    <property type="match status" value="1"/>
</dbReference>
<dbReference type="SUPFAM" id="SSF53850">
    <property type="entry name" value="Periplasmic binding protein-like II"/>
    <property type="match status" value="1"/>
</dbReference>
<evidence type="ECO:0000256" key="2">
    <source>
        <dbReference type="ARBA" id="ARBA00008973"/>
    </source>
</evidence>
<evidence type="ECO:0000313" key="9">
    <source>
        <dbReference type="EMBL" id="GGO42240.1"/>
    </source>
</evidence>
<keyword evidence="10" id="KW-1185">Reference proteome</keyword>
<evidence type="ECO:0000256" key="5">
    <source>
        <dbReference type="ARBA" id="ARBA00023139"/>
    </source>
</evidence>
<protein>
    <submittedName>
        <fullName evidence="9">Metal ABC transporter substrate-binding protein</fullName>
    </submittedName>
</protein>
<keyword evidence="8" id="KW-0812">Transmembrane</keyword>
<sequence length="316" mass="34669">MNPEKKTPATTGENTTAGHDHGFTLRKSRTSLPWSLAAIATVVALALGLVVIQQSNRPAVAAGGEAEITRPLKVHYEPAMAGEESLVEFVAEEIAPDYGVEIEAVGIADPVQANRAVAEGQVDATIFEHQWYMKQVAEGNDFDLSTTVEIYQWAFGLYSTRYDDVEDLPDGATVAVPTDLANQGQALWLLEREGLIGLDPDIEPRTAQLKDVVENPRRFDFTEIDLLSMARTLDSVDAALGYTNIFDAGKIGRDKGILFPDPPRTYASWLIVGTEFKDTPETRKLVEIFSDPRFEEYLETTDNPLVAGVLTPVSEQ</sequence>
<evidence type="ECO:0000256" key="4">
    <source>
        <dbReference type="ARBA" id="ARBA00023136"/>
    </source>
</evidence>
<evidence type="ECO:0000256" key="3">
    <source>
        <dbReference type="ARBA" id="ARBA00022729"/>
    </source>
</evidence>
<feature type="transmembrane region" description="Helical" evidence="8">
    <location>
        <begin position="32"/>
        <end position="52"/>
    </location>
</feature>
<dbReference type="Gene3D" id="3.40.190.10">
    <property type="entry name" value="Periplasmic binding protein-like II"/>
    <property type="match status" value="2"/>
</dbReference>
<name>A0ABQ2LRE7_9MICC</name>
<dbReference type="Proteomes" id="UP000642509">
    <property type="component" value="Unassembled WGS sequence"/>
</dbReference>